<sequence>MSIGDVNSNEKGSGARYNDNKPDLSLIPLITLEDESRVWMYGTKKYAAFNWMKGMAWSVPLACALRHIAAFQAGEDVDKESGLPHLAHAICNLRMLTLYSKTYTDGDDRPKEWLK</sequence>
<feature type="region of interest" description="Disordered" evidence="1">
    <location>
        <begin position="1"/>
        <end position="22"/>
    </location>
</feature>
<feature type="compositionally biased region" description="Polar residues" evidence="1">
    <location>
        <begin position="1"/>
        <end position="11"/>
    </location>
</feature>
<dbReference type="Pfam" id="PF18909">
    <property type="entry name" value="dGTP_diPhyd_N"/>
    <property type="match status" value="1"/>
</dbReference>
<protein>
    <recommendedName>
        <fullName evidence="2">dATP/dGTP diphosphohydrolase N-terminal domain-containing protein</fullName>
    </recommendedName>
</protein>
<feature type="domain" description="dATP/dGTP diphosphohydrolase N-terminal" evidence="2">
    <location>
        <begin position="12"/>
        <end position="109"/>
    </location>
</feature>
<proteinExistence type="predicted"/>
<dbReference type="EMBL" id="LR796151">
    <property type="protein sequence ID" value="CAB4121588.1"/>
    <property type="molecule type" value="Genomic_DNA"/>
</dbReference>
<evidence type="ECO:0000256" key="1">
    <source>
        <dbReference type="SAM" id="MobiDB-lite"/>
    </source>
</evidence>
<dbReference type="InterPro" id="IPR044038">
    <property type="entry name" value="dATP/dGTP_diPOhydrolase_N"/>
</dbReference>
<evidence type="ECO:0000259" key="2">
    <source>
        <dbReference type="Pfam" id="PF18909"/>
    </source>
</evidence>
<accession>A0A6J5KHR5</accession>
<name>A0A6J5KHR5_9CAUD</name>
<evidence type="ECO:0000313" key="3">
    <source>
        <dbReference type="EMBL" id="CAB4121588.1"/>
    </source>
</evidence>
<organism evidence="3">
    <name type="scientific">uncultured Caudovirales phage</name>
    <dbReference type="NCBI Taxonomy" id="2100421"/>
    <lineage>
        <taxon>Viruses</taxon>
        <taxon>Duplodnaviria</taxon>
        <taxon>Heunggongvirae</taxon>
        <taxon>Uroviricota</taxon>
        <taxon>Caudoviricetes</taxon>
        <taxon>Peduoviridae</taxon>
        <taxon>Maltschvirus</taxon>
        <taxon>Maltschvirus maltsch</taxon>
    </lineage>
</organism>
<reference evidence="3" key="1">
    <citation type="submission" date="2020-04" db="EMBL/GenBank/DDBJ databases">
        <authorList>
            <person name="Chiriac C."/>
            <person name="Salcher M."/>
            <person name="Ghai R."/>
            <person name="Kavagutti S V."/>
        </authorList>
    </citation>
    <scope>NUCLEOTIDE SEQUENCE</scope>
</reference>
<gene>
    <name evidence="3" type="ORF">UFOVP14_41</name>
</gene>